<comment type="subcellular location">
    <subcellularLocation>
        <location evidence="1">Membrane</location>
        <topology evidence="1">Single-pass membrane protein</topology>
    </subcellularLocation>
</comment>
<evidence type="ECO:0000256" key="3">
    <source>
        <dbReference type="ARBA" id="ARBA00025793"/>
    </source>
</evidence>
<comment type="similarity">
    <text evidence="3">Belongs to the formin-like family. Class-I subfamily.</text>
</comment>
<feature type="domain" description="FH2" evidence="7">
    <location>
        <begin position="452"/>
        <end position="885"/>
    </location>
</feature>
<dbReference type="Gene3D" id="1.20.58.2220">
    <property type="entry name" value="Formin, FH2 domain"/>
    <property type="match status" value="1"/>
</dbReference>
<dbReference type="EMBL" id="LFYR01001913">
    <property type="protein sequence ID" value="KMZ58610.1"/>
    <property type="molecule type" value="Genomic_DNA"/>
</dbReference>
<dbReference type="GO" id="GO:0005856">
    <property type="term" value="C:cytoskeleton"/>
    <property type="evidence" value="ECO:0000318"/>
    <property type="project" value="GO_Central"/>
</dbReference>
<feature type="region of interest" description="Disordered" evidence="5">
    <location>
        <begin position="243"/>
        <end position="262"/>
    </location>
</feature>
<reference evidence="9" key="1">
    <citation type="journal article" date="2016" name="Nature">
        <title>The genome of the seagrass Zostera marina reveals angiosperm adaptation to the sea.</title>
        <authorList>
            <person name="Olsen J.L."/>
            <person name="Rouze P."/>
            <person name="Verhelst B."/>
            <person name="Lin Y.-C."/>
            <person name="Bayer T."/>
            <person name="Collen J."/>
            <person name="Dattolo E."/>
            <person name="De Paoli E."/>
            <person name="Dittami S."/>
            <person name="Maumus F."/>
            <person name="Michel G."/>
            <person name="Kersting A."/>
            <person name="Lauritano C."/>
            <person name="Lohaus R."/>
            <person name="Toepel M."/>
            <person name="Tonon T."/>
            <person name="Vanneste K."/>
            <person name="Amirebrahimi M."/>
            <person name="Brakel J."/>
            <person name="Bostroem C."/>
            <person name="Chovatia M."/>
            <person name="Grimwood J."/>
            <person name="Jenkins J.W."/>
            <person name="Jueterbock A."/>
            <person name="Mraz A."/>
            <person name="Stam W.T."/>
            <person name="Tice H."/>
            <person name="Bornberg-Bauer E."/>
            <person name="Green P.J."/>
            <person name="Pearson G.A."/>
            <person name="Procaccini G."/>
            <person name="Duarte C.M."/>
            <person name="Schmutz J."/>
            <person name="Reusch T.B.H."/>
            <person name="Van de Peer Y."/>
        </authorList>
    </citation>
    <scope>NUCLEOTIDE SEQUENCE [LARGE SCALE GENOMIC DNA]</scope>
    <source>
        <strain evidence="9">cv. Finnish</strain>
    </source>
</reference>
<keyword evidence="2" id="KW-0732">Signal</keyword>
<feature type="compositionally biased region" description="Low complexity" evidence="5">
    <location>
        <begin position="326"/>
        <end position="342"/>
    </location>
</feature>
<keyword evidence="6" id="KW-0472">Membrane</keyword>
<dbReference type="PANTHER" id="PTHR23213">
    <property type="entry name" value="FORMIN-RELATED"/>
    <property type="match status" value="1"/>
</dbReference>
<evidence type="ECO:0000256" key="1">
    <source>
        <dbReference type="ARBA" id="ARBA00004167"/>
    </source>
</evidence>
<evidence type="ECO:0000256" key="4">
    <source>
        <dbReference type="RuleBase" id="RU361260"/>
    </source>
</evidence>
<protein>
    <recommendedName>
        <fullName evidence="4">Formin-like protein</fullName>
    </recommendedName>
</protein>
<feature type="compositionally biased region" description="Acidic residues" evidence="5">
    <location>
        <begin position="94"/>
        <end position="107"/>
    </location>
</feature>
<evidence type="ECO:0000256" key="6">
    <source>
        <dbReference type="SAM" id="Phobius"/>
    </source>
</evidence>
<dbReference type="PANTHER" id="PTHR23213:SF269">
    <property type="entry name" value="FORMIN-LIKE PROTEIN 5"/>
    <property type="match status" value="1"/>
</dbReference>
<dbReference type="GO" id="GO:0051015">
    <property type="term" value="F:actin filament binding"/>
    <property type="evidence" value="ECO:0000318"/>
    <property type="project" value="GO_Central"/>
</dbReference>
<dbReference type="InterPro" id="IPR015425">
    <property type="entry name" value="FH2_Formin"/>
</dbReference>
<dbReference type="Proteomes" id="UP000036987">
    <property type="component" value="Unassembled WGS sequence"/>
</dbReference>
<dbReference type="InterPro" id="IPR027643">
    <property type="entry name" value="Formin-like_plant"/>
</dbReference>
<keyword evidence="9" id="KW-1185">Reference proteome</keyword>
<feature type="region of interest" description="Disordered" evidence="5">
    <location>
        <begin position="62"/>
        <end position="120"/>
    </location>
</feature>
<dbReference type="GO" id="GO:0016020">
    <property type="term" value="C:membrane"/>
    <property type="evidence" value="ECO:0007669"/>
    <property type="project" value="UniProtKB-SubCell"/>
</dbReference>
<dbReference type="SMART" id="SM00498">
    <property type="entry name" value="FH2"/>
    <property type="match status" value="1"/>
</dbReference>
<evidence type="ECO:0000313" key="9">
    <source>
        <dbReference type="Proteomes" id="UP000036987"/>
    </source>
</evidence>
<feature type="transmembrane region" description="Helical" evidence="6">
    <location>
        <begin position="129"/>
        <end position="150"/>
    </location>
</feature>
<evidence type="ECO:0000256" key="2">
    <source>
        <dbReference type="ARBA" id="ARBA00022729"/>
    </source>
</evidence>
<comment type="caution">
    <text evidence="8">The sequence shown here is derived from an EMBL/GenBank/DDBJ whole genome shotgun (WGS) entry which is preliminary data.</text>
</comment>
<evidence type="ECO:0000256" key="5">
    <source>
        <dbReference type="SAM" id="MobiDB-lite"/>
    </source>
</evidence>
<keyword evidence="6" id="KW-1133">Transmembrane helix</keyword>
<feature type="compositionally biased region" description="Pro residues" evidence="5">
    <location>
        <begin position="343"/>
        <end position="440"/>
    </location>
</feature>
<gene>
    <name evidence="8" type="ORF">ZOSMA_75G00430</name>
</gene>
<proteinExistence type="inferred from homology"/>
<feature type="transmembrane region" description="Helical" evidence="6">
    <location>
        <begin position="16"/>
        <end position="34"/>
    </location>
</feature>
<feature type="compositionally biased region" description="Pro residues" evidence="5">
    <location>
        <begin position="896"/>
        <end position="932"/>
    </location>
</feature>
<keyword evidence="6" id="KW-0812">Transmembrane</keyword>
<dbReference type="Pfam" id="PF02181">
    <property type="entry name" value="FH2"/>
    <property type="match status" value="1"/>
</dbReference>
<dbReference type="GO" id="GO:0030036">
    <property type="term" value="P:actin cytoskeleton organization"/>
    <property type="evidence" value="ECO:0000318"/>
    <property type="project" value="GO_Central"/>
</dbReference>
<feature type="compositionally biased region" description="Polar residues" evidence="5">
    <location>
        <begin position="307"/>
        <end position="316"/>
    </location>
</feature>
<organism evidence="8 9">
    <name type="scientific">Zostera marina</name>
    <name type="common">Eelgrass</name>
    <dbReference type="NCBI Taxonomy" id="29655"/>
    <lineage>
        <taxon>Eukaryota</taxon>
        <taxon>Viridiplantae</taxon>
        <taxon>Streptophyta</taxon>
        <taxon>Embryophyta</taxon>
        <taxon>Tracheophyta</taxon>
        <taxon>Spermatophyta</taxon>
        <taxon>Magnoliopsida</taxon>
        <taxon>Liliopsida</taxon>
        <taxon>Zosteraceae</taxon>
        <taxon>Zostera</taxon>
    </lineage>
</organism>
<dbReference type="PROSITE" id="PS51444">
    <property type="entry name" value="FH2"/>
    <property type="match status" value="1"/>
</dbReference>
<feature type="region of interest" description="Disordered" evidence="5">
    <location>
        <begin position="872"/>
        <end position="963"/>
    </location>
</feature>
<dbReference type="AlphaFoldDB" id="A0A0K9NRM0"/>
<evidence type="ECO:0000313" key="8">
    <source>
        <dbReference type="EMBL" id="KMZ58610.1"/>
    </source>
</evidence>
<dbReference type="STRING" id="29655.A0A0K9NRM0"/>
<sequence length="963" mass="101802">MIPDRRMDYSKRSSGLLVWALVFFTAAAAFVLLISTIMSSFRRFPNGGDTFANHPWSNTNARQLIDHPNSTSSDDSKQHSSVVSEEQKYSPAEFPDDESTADDDYADDTTGSSDASDSAKKAEKSSMNIGLIIVGVVVIFLAIGITFFFLRNGIPGAGSKDDRPLLTLLSMSDSSEGYSKPNLGYGTSSSINMTGGGLASFKTVDATPNPQIPSVNPSLGVNPSFANINPTLANNPSFAQSAAADEVSAGSKPPLPPPPGMVASMRRYGIPMPSFSANRPLSPATLVAPSPSVNYHTSSPAVPGQHGYSSPDNASSAPGVVPTAPAAIGSISTETTSSAAAPAPTPGPSLPPPPGGIPKPNPKAPPPVQASPTPPKPSGPTPPSPSVPKAPAPRGPPPPGPPGPPGSGRGPPPPGPPGSGRGPPPPPMKGGGGPRPPPPKGGARKGGPGAKGAVEDSSKTKLKPFFWDKVNASPDQQMVWHEISSGSFQFNEEMIESLFGVNNAKKTPGKKEPSAAEAAPQVIRIIEPKKAQNLSILLKALNVAHAEIYDAIEEGNELPIELINALLKMTPTQEEELKLRLYNDDLSKLGVAERFLKRLIEIPFCYKRLGALLFMGTLKEDVASINGSFSTLEVACAELKNNRLFLKLLEAVLKTGNRMNDGTYRGGAQAFKLDTLLKLADVKGTDGKTTLLHFVVQEIIRSEGMRAARLARQSESMTSINSEDLNLKEEPATDSVDQFLILGVKVFSNLGNELENVKKAAILDVEGLTSSVANIGEELLRTKEFVLQDMKSTDDQGGFCHSLTCFVEYAENVITTLLQDEKRIRALLKSTTEFFHGNSGGKDEGVRLFGIVRDILGLVEKICREIDKACKDKAAKKPPAPPKPAPVNNTTEQQKTPPPITSQPPPPTTSQPPPPTTSQPPPSSSQPPPPSSLQPHVPDPKALLFPAIKDQRAAISSSSSDDD</sequence>
<name>A0A0K9NRM0_ZOSMR</name>
<dbReference type="GO" id="GO:0045010">
    <property type="term" value="P:actin nucleation"/>
    <property type="evidence" value="ECO:0007669"/>
    <property type="project" value="InterPro"/>
</dbReference>
<accession>A0A0K9NRM0</accession>
<evidence type="ECO:0000259" key="7">
    <source>
        <dbReference type="PROSITE" id="PS51444"/>
    </source>
</evidence>
<dbReference type="OrthoDB" id="1668162at2759"/>
<feature type="region of interest" description="Disordered" evidence="5">
    <location>
        <begin position="296"/>
        <end position="457"/>
    </location>
</feature>
<dbReference type="InterPro" id="IPR042201">
    <property type="entry name" value="FH2_Formin_sf"/>
</dbReference>
<dbReference type="SUPFAM" id="SSF101447">
    <property type="entry name" value="Formin homology 2 domain (FH2 domain)"/>
    <property type="match status" value="1"/>
</dbReference>